<comment type="caution">
    <text evidence="1">The sequence shown here is derived from an EMBL/GenBank/DDBJ whole genome shotgun (WGS) entry which is preliminary data.</text>
</comment>
<organism evidence="1 2">
    <name type="scientific">Dictyobacter arantiisoli</name>
    <dbReference type="NCBI Taxonomy" id="2014874"/>
    <lineage>
        <taxon>Bacteria</taxon>
        <taxon>Bacillati</taxon>
        <taxon>Chloroflexota</taxon>
        <taxon>Ktedonobacteria</taxon>
        <taxon>Ktedonobacterales</taxon>
        <taxon>Dictyobacteraceae</taxon>
        <taxon>Dictyobacter</taxon>
    </lineage>
</organism>
<protein>
    <submittedName>
        <fullName evidence="1">Uncharacterized protein</fullName>
    </submittedName>
</protein>
<keyword evidence="2" id="KW-1185">Reference proteome</keyword>
<dbReference type="OrthoDB" id="158006at2"/>
<dbReference type="AlphaFoldDB" id="A0A5A5TAQ6"/>
<name>A0A5A5TAQ6_9CHLR</name>
<dbReference type="RefSeq" id="WP_149401473.1">
    <property type="nucleotide sequence ID" value="NZ_BIXY01000025.1"/>
</dbReference>
<dbReference type="EMBL" id="BIXY01000025">
    <property type="protein sequence ID" value="GCF08488.1"/>
    <property type="molecule type" value="Genomic_DNA"/>
</dbReference>
<evidence type="ECO:0000313" key="2">
    <source>
        <dbReference type="Proteomes" id="UP000322530"/>
    </source>
</evidence>
<evidence type="ECO:0000313" key="1">
    <source>
        <dbReference type="EMBL" id="GCF08488.1"/>
    </source>
</evidence>
<gene>
    <name evidence="1" type="ORF">KDI_20520</name>
</gene>
<sequence>MLAYVFWHQRASEIAREEYQEKLAAFHQILQERQPEGFAGSMVLEMPQVPWMSAASEVYEDWYLVENSAALDLLDEAAVTGICREPHNRVARLADNGTGGLYRLKEETIDLARLSEIRSAIWFSKPTGMSYDKLYEILQPSRTEQPGILWQRQMTMGPALEFCIHSSQKSLLVDEIQGVQVEAQPIFTPGR</sequence>
<reference evidence="1 2" key="1">
    <citation type="submission" date="2019-01" db="EMBL/GenBank/DDBJ databases">
        <title>Draft genome sequence of Dictyobacter sp. Uno17.</title>
        <authorList>
            <person name="Wang C.M."/>
            <person name="Zheng Y."/>
            <person name="Sakai Y."/>
            <person name="Abe K."/>
            <person name="Yokota A."/>
            <person name="Yabe S."/>
        </authorList>
    </citation>
    <scope>NUCLEOTIDE SEQUENCE [LARGE SCALE GENOMIC DNA]</scope>
    <source>
        <strain evidence="1 2">Uno17</strain>
    </source>
</reference>
<dbReference type="Proteomes" id="UP000322530">
    <property type="component" value="Unassembled WGS sequence"/>
</dbReference>
<proteinExistence type="predicted"/>
<accession>A0A5A5TAQ6</accession>